<dbReference type="VEuPathDB" id="FungiDB:MELLADRAFT_101881"/>
<feature type="region of interest" description="Disordered" evidence="1">
    <location>
        <begin position="473"/>
        <end position="574"/>
    </location>
</feature>
<dbReference type="KEGG" id="mlr:MELLADRAFT_101881"/>
<gene>
    <name evidence="2" type="ORF">MELLADRAFT_101881</name>
</gene>
<dbReference type="GeneID" id="18921514"/>
<evidence type="ECO:0000256" key="1">
    <source>
        <dbReference type="SAM" id="MobiDB-lite"/>
    </source>
</evidence>
<dbReference type="RefSeq" id="XP_007404376.1">
    <property type="nucleotide sequence ID" value="XM_007404314.1"/>
</dbReference>
<feature type="compositionally biased region" description="Basic and acidic residues" evidence="1">
    <location>
        <begin position="655"/>
        <end position="665"/>
    </location>
</feature>
<dbReference type="HOGENOM" id="CLU_019614_0_0_1"/>
<evidence type="ECO:0000313" key="2">
    <source>
        <dbReference type="EMBL" id="EGG12001.1"/>
    </source>
</evidence>
<protein>
    <submittedName>
        <fullName evidence="2">Uncharacterized protein</fullName>
    </submittedName>
</protein>
<dbReference type="InParanoid" id="F4R581"/>
<name>F4R581_MELLP</name>
<feature type="region of interest" description="Disordered" evidence="1">
    <location>
        <begin position="655"/>
        <end position="674"/>
    </location>
</feature>
<keyword evidence="3" id="KW-1185">Reference proteome</keyword>
<feature type="region of interest" description="Disordered" evidence="1">
    <location>
        <begin position="14"/>
        <end position="33"/>
    </location>
</feature>
<feature type="compositionally biased region" description="Polar residues" evidence="1">
    <location>
        <begin position="556"/>
        <end position="574"/>
    </location>
</feature>
<feature type="region of interest" description="Disordered" evidence="1">
    <location>
        <begin position="181"/>
        <end position="215"/>
    </location>
</feature>
<accession>F4R581</accession>
<sequence>MRFMESVSLTTAVSAKASTGRDDHKVSTGGGGRIGEEVEVGDGWSLNADHVEDESEEFKCIGWVQPIYKLLANIFSNLFNIVTMPAIEVPNYQLKAINPYRRVPLPPLPTDTETGLICKSKSCKQRPTHLTVYFKSQHKHLIGVKCPIDDAFIRTYNSKHFQDQLRAVNRRVIDPSAGTMDLDRLMHAPPTPPATQPATGTSNRAEGRPAGASATAGIDRECKGIGGKIASGHQPRKNDKCAANACKSCCLKLNTSGRHPCNKHNSMAKRQQKEIKDHGRVSIISSLPTRNLSDFAASSSVADPDHESSGSLAITQASRSKGVKKYKGRVQTDFLDEYRTMTLQQESAARRRTVQHKTASRTIALVVWAGPKVHAASWPDFALKESLDMKALVVEQLGPEWKGNLQVWNEENQLWLHTSMDILVTYPVNTRKILVVFPQIKPEDCHDVDRHLASVSTGGKTGAMTMCAFIQRKSSATPQGKAKGKGKGRVITLRSSSEPEHRQSPPHVKSNLPAQGLQFDNVGGTPGPSKSRQPPEKRARSPSLEISKVDYPATPDKSSSQQATRRRQPQWSKSATMDEMLRLYKLTLDGPNKHDNQEAFVAVFGTRFRYVISTISHYCRWCEALDKRLKPFVDRHGDMKVADARKHHFNAEWRKTDSRFDDQPPPKRVKLNRA</sequence>
<reference evidence="3" key="1">
    <citation type="journal article" date="2011" name="Proc. Natl. Acad. Sci. U.S.A.">
        <title>Obligate biotrophy features unraveled by the genomic analysis of rust fungi.</title>
        <authorList>
            <person name="Duplessis S."/>
            <person name="Cuomo C.A."/>
            <person name="Lin Y.-C."/>
            <person name="Aerts A."/>
            <person name="Tisserant E."/>
            <person name="Veneault-Fourrey C."/>
            <person name="Joly D.L."/>
            <person name="Hacquard S."/>
            <person name="Amselem J."/>
            <person name="Cantarel B.L."/>
            <person name="Chiu R."/>
            <person name="Coutinho P.M."/>
            <person name="Feau N."/>
            <person name="Field M."/>
            <person name="Frey P."/>
            <person name="Gelhaye E."/>
            <person name="Goldberg J."/>
            <person name="Grabherr M.G."/>
            <person name="Kodira C.D."/>
            <person name="Kohler A."/>
            <person name="Kuees U."/>
            <person name="Lindquist E.A."/>
            <person name="Lucas S.M."/>
            <person name="Mago R."/>
            <person name="Mauceli E."/>
            <person name="Morin E."/>
            <person name="Murat C."/>
            <person name="Pangilinan J.L."/>
            <person name="Park R."/>
            <person name="Pearson M."/>
            <person name="Quesneville H."/>
            <person name="Rouhier N."/>
            <person name="Sakthikumar S."/>
            <person name="Salamov A.A."/>
            <person name="Schmutz J."/>
            <person name="Selles B."/>
            <person name="Shapiro H."/>
            <person name="Tanguay P."/>
            <person name="Tuskan G.A."/>
            <person name="Henrissat B."/>
            <person name="Van de Peer Y."/>
            <person name="Rouze P."/>
            <person name="Ellis J.G."/>
            <person name="Dodds P.N."/>
            <person name="Schein J.E."/>
            <person name="Zhong S."/>
            <person name="Hamelin R.C."/>
            <person name="Grigoriev I.V."/>
            <person name="Szabo L.J."/>
            <person name="Martin F."/>
        </authorList>
    </citation>
    <scope>NUCLEOTIDE SEQUENCE [LARGE SCALE GENOMIC DNA]</scope>
    <source>
        <strain evidence="3">98AG31 / pathotype 3-4-7</strain>
    </source>
</reference>
<dbReference type="EMBL" id="GL883091">
    <property type="protein sequence ID" value="EGG12001.1"/>
    <property type="molecule type" value="Genomic_DNA"/>
</dbReference>
<dbReference type="AlphaFoldDB" id="F4R581"/>
<proteinExistence type="predicted"/>
<dbReference type="Proteomes" id="UP000001072">
    <property type="component" value="Unassembled WGS sequence"/>
</dbReference>
<organism evidence="3">
    <name type="scientific">Melampsora larici-populina (strain 98AG31 / pathotype 3-4-7)</name>
    <name type="common">Poplar leaf rust fungus</name>
    <dbReference type="NCBI Taxonomy" id="747676"/>
    <lineage>
        <taxon>Eukaryota</taxon>
        <taxon>Fungi</taxon>
        <taxon>Dikarya</taxon>
        <taxon>Basidiomycota</taxon>
        <taxon>Pucciniomycotina</taxon>
        <taxon>Pucciniomycetes</taxon>
        <taxon>Pucciniales</taxon>
        <taxon>Melampsoraceae</taxon>
        <taxon>Melampsora</taxon>
    </lineage>
</organism>
<evidence type="ECO:0000313" key="3">
    <source>
        <dbReference type="Proteomes" id="UP000001072"/>
    </source>
</evidence>